<dbReference type="Proteomes" id="UP000051487">
    <property type="component" value="Unassembled WGS sequence"/>
</dbReference>
<sequence length="183" mass="19778">MSSDPSKTGGLALESFPTTQPAIRIKAGLAGQLPCGEIYTGSTLVGVPLSHGTIESVEGFEPKLNFKISNGHDWFRIDADKKHGRLGITAIATDAEGRCLRVMADGVVELNEPTLALIMGHPEAKSTRFGSAVEQMRFECGHEPYKPLENMMFAGSMRFLKEESGELYADIRLSTIIAGSGYE</sequence>
<evidence type="ECO:0000313" key="1">
    <source>
        <dbReference type="EMBL" id="GAQ05974.1"/>
    </source>
</evidence>
<evidence type="ECO:0000313" key="2">
    <source>
        <dbReference type="Proteomes" id="UP000051487"/>
    </source>
</evidence>
<reference evidence="1 2" key="1">
    <citation type="submission" date="2015-11" db="EMBL/GenBank/DDBJ databases">
        <title>Aspergillus lentulus strain IFM 54703T.</title>
        <authorList>
            <person name="Kusuya Y."/>
            <person name="Sakai K."/>
            <person name="Kamei K."/>
            <person name="Takahashi H."/>
            <person name="Yaguchi T."/>
        </authorList>
    </citation>
    <scope>NUCLEOTIDE SEQUENCE [LARGE SCALE GENOMIC DNA]</scope>
    <source>
        <strain evidence="1 2">IFM 54703</strain>
    </source>
</reference>
<dbReference type="SMR" id="A0AAN4T9F6"/>
<proteinExistence type="predicted"/>
<protein>
    <submittedName>
        <fullName evidence="1">Uncharacterized protein</fullName>
    </submittedName>
</protein>
<comment type="caution">
    <text evidence="1">The sequence shown here is derived from an EMBL/GenBank/DDBJ whole genome shotgun (WGS) entry which is preliminary data.</text>
</comment>
<organism evidence="1 2">
    <name type="scientific">Aspergillus lentulus</name>
    <dbReference type="NCBI Taxonomy" id="293939"/>
    <lineage>
        <taxon>Eukaryota</taxon>
        <taxon>Fungi</taxon>
        <taxon>Dikarya</taxon>
        <taxon>Ascomycota</taxon>
        <taxon>Pezizomycotina</taxon>
        <taxon>Eurotiomycetes</taxon>
        <taxon>Eurotiomycetidae</taxon>
        <taxon>Eurotiales</taxon>
        <taxon>Aspergillaceae</taxon>
        <taxon>Aspergillus</taxon>
        <taxon>Aspergillus subgen. Fumigati</taxon>
    </lineage>
</organism>
<dbReference type="Gene3D" id="2.40.160.20">
    <property type="match status" value="1"/>
</dbReference>
<dbReference type="Pfam" id="PF11578">
    <property type="entry name" value="DUF3237"/>
    <property type="match status" value="1"/>
</dbReference>
<dbReference type="AlphaFoldDB" id="A0AAN4T9F6"/>
<name>A0AAN4T9F6_ASPLE</name>
<gene>
    <name evidence="1" type="ORF">ALT_3295</name>
</gene>
<dbReference type="EMBL" id="BCLY01000008">
    <property type="protein sequence ID" value="GAQ05974.1"/>
    <property type="molecule type" value="Genomic_DNA"/>
</dbReference>
<accession>A0AAN4T9F6</accession>